<protein>
    <submittedName>
        <fullName evidence="1">Uncharacterized protein</fullName>
    </submittedName>
</protein>
<accession>A0AAD4M385</accession>
<dbReference type="Proteomes" id="UP001203297">
    <property type="component" value="Unassembled WGS sequence"/>
</dbReference>
<organism evidence="1 2">
    <name type="scientific">Multifurca ochricompacta</name>
    <dbReference type="NCBI Taxonomy" id="376703"/>
    <lineage>
        <taxon>Eukaryota</taxon>
        <taxon>Fungi</taxon>
        <taxon>Dikarya</taxon>
        <taxon>Basidiomycota</taxon>
        <taxon>Agaricomycotina</taxon>
        <taxon>Agaricomycetes</taxon>
        <taxon>Russulales</taxon>
        <taxon>Russulaceae</taxon>
        <taxon>Multifurca</taxon>
    </lineage>
</organism>
<gene>
    <name evidence="1" type="ORF">B0F90DRAFT_1726542</name>
</gene>
<comment type="caution">
    <text evidence="1">The sequence shown here is derived from an EMBL/GenBank/DDBJ whole genome shotgun (WGS) entry which is preliminary data.</text>
</comment>
<keyword evidence="2" id="KW-1185">Reference proteome</keyword>
<dbReference type="EMBL" id="WTXG01000021">
    <property type="protein sequence ID" value="KAI0299710.1"/>
    <property type="molecule type" value="Genomic_DNA"/>
</dbReference>
<dbReference type="SUPFAM" id="SSF53474">
    <property type="entry name" value="alpha/beta-Hydrolases"/>
    <property type="match status" value="1"/>
</dbReference>
<dbReference type="InterPro" id="IPR029058">
    <property type="entry name" value="AB_hydrolase_fold"/>
</dbReference>
<reference evidence="1" key="1">
    <citation type="journal article" date="2022" name="New Phytol.">
        <title>Evolutionary transition to the ectomycorrhizal habit in the genomes of a hyperdiverse lineage of mushroom-forming fungi.</title>
        <authorList>
            <person name="Looney B."/>
            <person name="Miyauchi S."/>
            <person name="Morin E."/>
            <person name="Drula E."/>
            <person name="Courty P.E."/>
            <person name="Kohler A."/>
            <person name="Kuo A."/>
            <person name="LaButti K."/>
            <person name="Pangilinan J."/>
            <person name="Lipzen A."/>
            <person name="Riley R."/>
            <person name="Andreopoulos W."/>
            <person name="He G."/>
            <person name="Johnson J."/>
            <person name="Nolan M."/>
            <person name="Tritt A."/>
            <person name="Barry K.W."/>
            <person name="Grigoriev I.V."/>
            <person name="Nagy L.G."/>
            <person name="Hibbett D."/>
            <person name="Henrissat B."/>
            <person name="Matheny P.B."/>
            <person name="Labbe J."/>
            <person name="Martin F.M."/>
        </authorList>
    </citation>
    <scope>NUCLEOTIDE SEQUENCE</scope>
    <source>
        <strain evidence="1">BPL690</strain>
    </source>
</reference>
<dbReference type="Gene3D" id="3.40.50.1820">
    <property type="entry name" value="alpha/beta hydrolase"/>
    <property type="match status" value="1"/>
</dbReference>
<evidence type="ECO:0000313" key="1">
    <source>
        <dbReference type="EMBL" id="KAI0299710.1"/>
    </source>
</evidence>
<dbReference type="AlphaFoldDB" id="A0AAD4M385"/>
<sequence>MPVERRQDWMGNRIAGRTLLTWLSRSRDDLANRADDRDHLPRRAIIQALYLPSVHVWACEVLATSCALRFAAIFPEMCLSLTLLTVPCNPEESRCNLNEIVQSWCYAQELGTVEHALMNVVTALCGQDVNLDLEDDLIAHLEIHYPPFRRTIVSHLGCLIADTLRPAQEILSCITQPVLLIHGDSNDVIPTEGAFIMQEQLVNAKDGAKLYLIRGAQGFLGVVPESASIANRVFASFLSPLNRLAGFMHDPDIASRDLCSPMAFSCVPPSVVLWRAQIFARAAAGHRYAFSPLDSNGRPTRRYSERLQEQWFEVDRNGMSYSAQSEEARARRHASTLDERLEALSEMLAEENAVARIRRIIPRVPPQAVIECVTLSSGLSSRFTSTANLAARVMHRLPV</sequence>
<name>A0AAD4M385_9AGAM</name>
<evidence type="ECO:0000313" key="2">
    <source>
        <dbReference type="Proteomes" id="UP001203297"/>
    </source>
</evidence>
<proteinExistence type="predicted"/>